<keyword evidence="6" id="KW-0064">Aspartyl protease</keyword>
<dbReference type="PROSITE" id="PS50994">
    <property type="entry name" value="INTEGRASE"/>
    <property type="match status" value="1"/>
</dbReference>
<dbReference type="GO" id="GO:0015074">
    <property type="term" value="P:DNA integration"/>
    <property type="evidence" value="ECO:0007669"/>
    <property type="project" value="UniProtKB-KW"/>
</dbReference>
<organism evidence="21 22">
    <name type="scientific">Trichosporon asahii var. asahii (strain CBS 8904)</name>
    <name type="common">Yeast</name>
    <dbReference type="NCBI Taxonomy" id="1220162"/>
    <lineage>
        <taxon>Eukaryota</taxon>
        <taxon>Fungi</taxon>
        <taxon>Dikarya</taxon>
        <taxon>Basidiomycota</taxon>
        <taxon>Agaricomycotina</taxon>
        <taxon>Tremellomycetes</taxon>
        <taxon>Trichosporonales</taxon>
        <taxon>Trichosporonaceae</taxon>
        <taxon>Trichosporon</taxon>
    </lineage>
</organism>
<dbReference type="GO" id="GO:0003964">
    <property type="term" value="F:RNA-directed DNA polymerase activity"/>
    <property type="evidence" value="ECO:0007669"/>
    <property type="project" value="UniProtKB-KW"/>
</dbReference>
<evidence type="ECO:0000256" key="11">
    <source>
        <dbReference type="ARBA" id="ARBA00022908"/>
    </source>
</evidence>
<dbReference type="GO" id="GO:0006310">
    <property type="term" value="P:DNA recombination"/>
    <property type="evidence" value="ECO:0007669"/>
    <property type="project" value="UniProtKB-KW"/>
</dbReference>
<dbReference type="InterPro" id="IPR050951">
    <property type="entry name" value="Retrovirus_Pol_polyprotein"/>
</dbReference>
<keyword evidence="13" id="KW-0239">DNA-directed DNA polymerase</keyword>
<dbReference type="CDD" id="cd00024">
    <property type="entry name" value="CD_CSD"/>
    <property type="match status" value="1"/>
</dbReference>
<dbReference type="CDD" id="cd00303">
    <property type="entry name" value="retropepsin_like"/>
    <property type="match status" value="1"/>
</dbReference>
<dbReference type="InterPro" id="IPR000953">
    <property type="entry name" value="Chromo/chromo_shadow_dom"/>
</dbReference>
<feature type="region of interest" description="Disordered" evidence="17">
    <location>
        <begin position="172"/>
        <end position="195"/>
    </location>
</feature>
<keyword evidence="12" id="KW-0695">RNA-directed DNA polymerase</keyword>
<feature type="compositionally biased region" description="Polar residues" evidence="17">
    <location>
        <begin position="176"/>
        <end position="186"/>
    </location>
</feature>
<evidence type="ECO:0000256" key="15">
    <source>
        <dbReference type="ARBA" id="ARBA00023172"/>
    </source>
</evidence>
<dbReference type="InterPro" id="IPR041588">
    <property type="entry name" value="Integrase_H2C2"/>
</dbReference>
<dbReference type="FunFam" id="3.30.70.270:FF:000026">
    <property type="entry name" value="Transposon Ty3-G Gag-Pol polyprotein"/>
    <property type="match status" value="1"/>
</dbReference>
<accession>K1WYI3</accession>
<dbReference type="Gene3D" id="3.10.20.370">
    <property type="match status" value="1"/>
</dbReference>
<dbReference type="InterPro" id="IPR021109">
    <property type="entry name" value="Peptidase_aspartic_dom_sf"/>
</dbReference>
<dbReference type="PANTHER" id="PTHR37984">
    <property type="entry name" value="PROTEIN CBG26694"/>
    <property type="match status" value="1"/>
</dbReference>
<keyword evidence="5" id="KW-0479">Metal-binding</keyword>
<evidence type="ECO:0000256" key="7">
    <source>
        <dbReference type="ARBA" id="ARBA00022759"/>
    </source>
</evidence>
<dbReference type="InterPro" id="IPR043502">
    <property type="entry name" value="DNA/RNA_pol_sf"/>
</dbReference>
<evidence type="ECO:0000259" key="20">
    <source>
        <dbReference type="PROSITE" id="PS50994"/>
    </source>
</evidence>
<dbReference type="CDD" id="cd01647">
    <property type="entry name" value="RT_LTR"/>
    <property type="match status" value="1"/>
</dbReference>
<dbReference type="SUPFAM" id="SSF50630">
    <property type="entry name" value="Acid proteases"/>
    <property type="match status" value="1"/>
</dbReference>
<dbReference type="InterPro" id="IPR012337">
    <property type="entry name" value="RNaseH-like_sf"/>
</dbReference>
<dbReference type="Gene3D" id="3.30.420.10">
    <property type="entry name" value="Ribonuclease H-like superfamily/Ribonuclease H"/>
    <property type="match status" value="1"/>
</dbReference>
<dbReference type="HOGENOM" id="CLU_000384_38_1_1"/>
<dbReference type="InterPro" id="IPR023780">
    <property type="entry name" value="Chromo_domain"/>
</dbReference>
<keyword evidence="2" id="KW-0808">Transferase</keyword>
<evidence type="ECO:0000256" key="9">
    <source>
        <dbReference type="ARBA" id="ARBA00022842"/>
    </source>
</evidence>
<dbReference type="FunCoup" id="K1WYI3">
    <property type="interactions" value="2"/>
</dbReference>
<feature type="domain" description="Reverse transcriptase" evidence="19">
    <location>
        <begin position="394"/>
        <end position="573"/>
    </location>
</feature>
<evidence type="ECO:0000256" key="12">
    <source>
        <dbReference type="ARBA" id="ARBA00022918"/>
    </source>
</evidence>
<keyword evidence="1" id="KW-0645">Protease</keyword>
<proteinExistence type="predicted"/>
<dbReference type="EMBL" id="AMBO01000005">
    <property type="protein sequence ID" value="EKD05684.1"/>
    <property type="molecule type" value="Genomic_DNA"/>
</dbReference>
<name>K1WYI3_TRIAC</name>
<dbReference type="GO" id="GO:0003723">
    <property type="term" value="F:RNA binding"/>
    <property type="evidence" value="ECO:0007669"/>
    <property type="project" value="UniProtKB-KW"/>
</dbReference>
<keyword evidence="15" id="KW-0233">DNA recombination</keyword>
<feature type="compositionally biased region" description="Polar residues" evidence="17">
    <location>
        <begin position="1341"/>
        <end position="1355"/>
    </location>
</feature>
<dbReference type="Pfam" id="PF17921">
    <property type="entry name" value="Integrase_H2C2"/>
    <property type="match status" value="1"/>
</dbReference>
<dbReference type="GO" id="GO:0046872">
    <property type="term" value="F:metal ion binding"/>
    <property type="evidence" value="ECO:0007669"/>
    <property type="project" value="UniProtKB-KW"/>
</dbReference>
<feature type="compositionally biased region" description="Basic residues" evidence="17">
    <location>
        <begin position="1356"/>
        <end position="1367"/>
    </location>
</feature>
<dbReference type="SUPFAM" id="SSF53098">
    <property type="entry name" value="Ribonuclease H-like"/>
    <property type="match status" value="1"/>
</dbReference>
<gene>
    <name evidence="21" type="ORF">A1Q2_00008</name>
</gene>
<dbReference type="InParanoid" id="K1WYI3"/>
<reference evidence="21 22" key="1">
    <citation type="journal article" date="2012" name="Eukaryot. Cell">
        <title>Genome sequence of the Trichosporon asahii environmental strain CBS 8904.</title>
        <authorList>
            <person name="Yang R.Y."/>
            <person name="Li H.T."/>
            <person name="Zhu H."/>
            <person name="Zhou G.P."/>
            <person name="Wang M."/>
            <person name="Wang L."/>
        </authorList>
    </citation>
    <scope>NUCLEOTIDE SEQUENCE [LARGE SCALE GENOMIC DNA]</scope>
    <source>
        <strain evidence="21 22">CBS 8904</strain>
    </source>
</reference>
<dbReference type="GO" id="GO:0006508">
    <property type="term" value="P:proteolysis"/>
    <property type="evidence" value="ECO:0007669"/>
    <property type="project" value="UniProtKB-KW"/>
</dbReference>
<evidence type="ECO:0000256" key="6">
    <source>
        <dbReference type="ARBA" id="ARBA00022750"/>
    </source>
</evidence>
<dbReference type="PANTHER" id="PTHR37984:SF5">
    <property type="entry name" value="PROTEIN NYNRIN-LIKE"/>
    <property type="match status" value="1"/>
</dbReference>
<dbReference type="PROSITE" id="PS50878">
    <property type="entry name" value="RT_POL"/>
    <property type="match status" value="1"/>
</dbReference>
<dbReference type="InterPro" id="IPR036397">
    <property type="entry name" value="RNaseH_sf"/>
</dbReference>
<dbReference type="Pfam" id="PF17919">
    <property type="entry name" value="RT_RNaseH_2"/>
    <property type="match status" value="1"/>
</dbReference>
<dbReference type="CDD" id="cd09274">
    <property type="entry name" value="RNase_HI_RT_Ty3"/>
    <property type="match status" value="1"/>
</dbReference>
<dbReference type="OMA" id="HYHEYLA"/>
<feature type="domain" description="Integrase catalytic" evidence="20">
    <location>
        <begin position="957"/>
        <end position="1117"/>
    </location>
</feature>
<dbReference type="Proteomes" id="UP000006757">
    <property type="component" value="Unassembled WGS sequence"/>
</dbReference>
<dbReference type="InterPro" id="IPR016197">
    <property type="entry name" value="Chromo-like_dom_sf"/>
</dbReference>
<dbReference type="InterPro" id="IPR001584">
    <property type="entry name" value="Integrase_cat-core"/>
</dbReference>
<dbReference type="Gene3D" id="2.40.50.40">
    <property type="match status" value="1"/>
</dbReference>
<dbReference type="SUPFAM" id="SSF56672">
    <property type="entry name" value="DNA/RNA polymerases"/>
    <property type="match status" value="1"/>
</dbReference>
<dbReference type="GO" id="GO:0003677">
    <property type="term" value="F:DNA binding"/>
    <property type="evidence" value="ECO:0007669"/>
    <property type="project" value="UniProtKB-KW"/>
</dbReference>
<dbReference type="Gene3D" id="3.30.70.270">
    <property type="match status" value="2"/>
</dbReference>
<evidence type="ECO:0000256" key="16">
    <source>
        <dbReference type="ARBA" id="ARBA00023268"/>
    </source>
</evidence>
<dbReference type="GO" id="GO:0003887">
    <property type="term" value="F:DNA-directed DNA polymerase activity"/>
    <property type="evidence" value="ECO:0007669"/>
    <property type="project" value="UniProtKB-KW"/>
</dbReference>
<dbReference type="Pfam" id="PF08284">
    <property type="entry name" value="RVP_2"/>
    <property type="match status" value="1"/>
</dbReference>
<evidence type="ECO:0000259" key="18">
    <source>
        <dbReference type="PROSITE" id="PS50013"/>
    </source>
</evidence>
<evidence type="ECO:0000256" key="13">
    <source>
        <dbReference type="ARBA" id="ARBA00022932"/>
    </source>
</evidence>
<dbReference type="OrthoDB" id="3341476at2759"/>
<dbReference type="STRING" id="1220162.K1WYI3"/>
<evidence type="ECO:0000313" key="22">
    <source>
        <dbReference type="Proteomes" id="UP000006757"/>
    </source>
</evidence>
<dbReference type="InterPro" id="IPR056924">
    <property type="entry name" value="SH3_Tf2-1"/>
</dbReference>
<dbReference type="Pfam" id="PF00078">
    <property type="entry name" value="RVT_1"/>
    <property type="match status" value="1"/>
</dbReference>
<keyword evidence="8" id="KW-0378">Hydrolase</keyword>
<dbReference type="Pfam" id="PF00385">
    <property type="entry name" value="Chromo"/>
    <property type="match status" value="1"/>
</dbReference>
<feature type="region of interest" description="Disordered" evidence="17">
    <location>
        <begin position="1331"/>
        <end position="1367"/>
    </location>
</feature>
<evidence type="ECO:0000256" key="1">
    <source>
        <dbReference type="ARBA" id="ARBA00022670"/>
    </source>
</evidence>
<evidence type="ECO:0000256" key="3">
    <source>
        <dbReference type="ARBA" id="ARBA00022695"/>
    </source>
</evidence>
<dbReference type="GO" id="GO:0005634">
    <property type="term" value="C:nucleus"/>
    <property type="evidence" value="ECO:0007669"/>
    <property type="project" value="UniProtKB-ARBA"/>
</dbReference>
<dbReference type="SUPFAM" id="SSF54160">
    <property type="entry name" value="Chromo domain-like"/>
    <property type="match status" value="1"/>
</dbReference>
<keyword evidence="9" id="KW-0460">Magnesium</keyword>
<dbReference type="GO" id="GO:0004190">
    <property type="term" value="F:aspartic-type endopeptidase activity"/>
    <property type="evidence" value="ECO:0007669"/>
    <property type="project" value="UniProtKB-KW"/>
</dbReference>
<keyword evidence="4" id="KW-0540">Nuclease</keyword>
<keyword evidence="14" id="KW-0238">DNA-binding</keyword>
<dbReference type="eggNOG" id="KOG0017">
    <property type="taxonomic scope" value="Eukaryota"/>
</dbReference>
<evidence type="ECO:0000256" key="4">
    <source>
        <dbReference type="ARBA" id="ARBA00022722"/>
    </source>
</evidence>
<dbReference type="FunFam" id="1.10.340.70:FF:000001">
    <property type="entry name" value="Retrovirus-related Pol polyprotein from transposon gypsy-like Protein"/>
    <property type="match status" value="1"/>
</dbReference>
<dbReference type="Pfam" id="PF24626">
    <property type="entry name" value="SH3_Tf2-1"/>
    <property type="match status" value="1"/>
</dbReference>
<dbReference type="FunFam" id="3.30.420.10:FF:000032">
    <property type="entry name" value="Retrovirus-related Pol polyprotein from transposon 297-like Protein"/>
    <property type="match status" value="1"/>
</dbReference>
<dbReference type="FunFam" id="3.10.20.370:FF:000003">
    <property type="entry name" value="Transposon Tf2-6 polyprotein"/>
    <property type="match status" value="1"/>
</dbReference>
<comment type="caution">
    <text evidence="21">The sequence shown here is derived from an EMBL/GenBank/DDBJ whole genome shotgun (WGS) entry which is preliminary data.</text>
</comment>
<evidence type="ECO:0000256" key="17">
    <source>
        <dbReference type="SAM" id="MobiDB-lite"/>
    </source>
</evidence>
<evidence type="ECO:0000256" key="5">
    <source>
        <dbReference type="ARBA" id="ARBA00022723"/>
    </source>
</evidence>
<dbReference type="InterPro" id="IPR000477">
    <property type="entry name" value="RT_dom"/>
</dbReference>
<dbReference type="Gene3D" id="1.10.340.70">
    <property type="match status" value="1"/>
</dbReference>
<keyword evidence="22" id="KW-1185">Reference proteome</keyword>
<dbReference type="Gene3D" id="3.10.10.10">
    <property type="entry name" value="HIV Type 1 Reverse Transcriptase, subunit A, domain 1"/>
    <property type="match status" value="1"/>
</dbReference>
<dbReference type="Gene3D" id="2.40.70.10">
    <property type="entry name" value="Acid Proteases"/>
    <property type="match status" value="1"/>
</dbReference>
<keyword evidence="3" id="KW-0548">Nucleotidyltransferase</keyword>
<dbReference type="GO" id="GO:0006338">
    <property type="term" value="P:chromatin remodeling"/>
    <property type="evidence" value="ECO:0007669"/>
    <property type="project" value="UniProtKB-ARBA"/>
</dbReference>
<evidence type="ECO:0000256" key="14">
    <source>
        <dbReference type="ARBA" id="ARBA00023125"/>
    </source>
</evidence>
<evidence type="ECO:0000259" key="19">
    <source>
        <dbReference type="PROSITE" id="PS50878"/>
    </source>
</evidence>
<dbReference type="GO" id="GO:0004519">
    <property type="term" value="F:endonuclease activity"/>
    <property type="evidence" value="ECO:0007669"/>
    <property type="project" value="UniProtKB-KW"/>
</dbReference>
<evidence type="ECO:0000256" key="10">
    <source>
        <dbReference type="ARBA" id="ARBA00022884"/>
    </source>
</evidence>
<evidence type="ECO:0000256" key="8">
    <source>
        <dbReference type="ARBA" id="ARBA00022801"/>
    </source>
</evidence>
<keyword evidence="7" id="KW-0255">Endonuclease</keyword>
<dbReference type="InterPro" id="IPR041577">
    <property type="entry name" value="RT_RNaseH_2"/>
</dbReference>
<protein>
    <submittedName>
        <fullName evidence="21">Putative retrotransposon nucleocapsid protein</fullName>
    </submittedName>
</protein>
<keyword evidence="11" id="KW-0229">DNA integration</keyword>
<evidence type="ECO:0000256" key="2">
    <source>
        <dbReference type="ARBA" id="ARBA00022679"/>
    </source>
</evidence>
<dbReference type="InterPro" id="IPR043128">
    <property type="entry name" value="Rev_trsase/Diguanyl_cyclase"/>
</dbReference>
<dbReference type="SMART" id="SM00298">
    <property type="entry name" value="CHROMO"/>
    <property type="match status" value="1"/>
</dbReference>
<evidence type="ECO:0000313" key="21">
    <source>
        <dbReference type="EMBL" id="EKD05684.1"/>
    </source>
</evidence>
<dbReference type="PROSITE" id="PS50013">
    <property type="entry name" value="CHROMO_2"/>
    <property type="match status" value="1"/>
</dbReference>
<sequence length="1367" mass="157479">MALFSTGVPLDPEEHLCIPITIRYGQHEYDTYAMIDSGATNSFINTRFLASTAIRKRLKDIPQEIQVIDGRPIASGQVTHHTGPLELEINGHYETLALDITTLGDYPVIIGLPWLARHNPLINWTQQTLVFNSGYCKRNCSKRKYRSKNNRVPTMTTTMKMTSQPIMNGNLPGTEATDTPTNQNNKRCCGSRMSRPDNRVPCKGADHGAATTTTSLDVNSQDARPTSHSIKAVEVRKTIKTTRPTTTRPVPVTPPSSPARLAMARKIALMKTRREKSKPITVALVNGKSFKFSLKDAKVYGITMFNDKGLIDPKPAQDDDGQDLAKDELRKAVPPEFHEYLNVFSKKNAEKLPESGRYDHAIELEDNQQPKFGPIYGLSEVELRVLDEYLKDNLKTGFIRPSTSPAGSPILFVKKKDGSLRLCVDYRALNKITRKNRYPLPLIQESLDRLKTAKYFTKIDLRAAYNLIRIKPGDEWKTAFRTRYGLYEYLVMPFGLTNAPASFQYLINDVLRDYLDNFVIVYLDDILIFSKTHEEHVTHVKQVLKRLEDNSLWAKAEKCEFFQDSVDFLGYIVSDKGISMDPKKVEAIVDWPVPKNVHDIQVFLGFANFYRRFIKSYSKVTSPLTRLLRKGINFEWTTKEQEAFDDLKKRFTTAPILQHFQPDLPLVLETDASDFAIAGVLSHSIDGKLYPIAFYSRKLNNSELNYEIYDKEMLAIVEAFKHWRAYLEGSPNITVYTDHKNLEYFTTSKVLNRRQARWAELLAQYDFKIVYRPGSKMGKPDALTRRQDLRGGSRAAEAPPRTLLKPGQYISATTNLTTNDLNYDNMTETIKTTQQTDPELQDIIKHLRQPSLLRSSEIDVKLAQPYTYDMNTNLLYYDNRLYIPNNHALKLQVVQHAHNHPTSGHMGQQKTLDLVERYYYFPGMRQFVKTYVNGCHTCARNKPTRHKPFGPLQPLPIPQRPWKSISIDAIVKLPTSNGYDSIMVIVDRRTKQAHFVPFTEEGFDSPKLAQLYRKHIFRLHGLPDDITSDRGSIFVSNFTKELNKSLGITSNTSTAFHPQTDGQTERVNQVLEQYLRHYCNDLQNDWTSYLDLAEFAYNNSVHTSTKFTPFEANYGYHPRHPLAPPAVCDVPAVTDYLSRLHNIQNNLTTNIEIAQRNQAKYYDRTTKNKPHDKDGEPKFKVGSWVFLNRRYIESKRPSKKLDQRLLGPFQIIKETKSPMAYVLDLPPSMSQLHPVFHVSLLEPMREGHNDQYQDPPPAIEVEGEPEYAVEHILDSRINPDDDGFDYLVHWKDYTNDHDSWEPWEEIHDTTAYKTFARQNKYNNRHVFPTTYHKRKQHQKQDSYQPISTTTEPNQLRRSKRIRHHKQN</sequence>
<keyword evidence="16" id="KW-0511">Multifunctional enzyme</keyword>
<feature type="domain" description="Chromo" evidence="18">
    <location>
        <begin position="1267"/>
        <end position="1327"/>
    </location>
</feature>
<keyword evidence="10" id="KW-0694">RNA-binding</keyword>